<dbReference type="InterPro" id="IPR014145">
    <property type="entry name" value="LigD_pol_dom"/>
</dbReference>
<feature type="domain" description="DNA ligase D 3'-phosphoesterase" evidence="2">
    <location>
        <begin position="34"/>
        <end position="139"/>
    </location>
</feature>
<evidence type="ECO:0000259" key="3">
    <source>
        <dbReference type="Pfam" id="PF21686"/>
    </source>
</evidence>
<dbReference type="InterPro" id="IPR033651">
    <property type="entry name" value="PaeLigD_Pol-like"/>
</dbReference>
<dbReference type="Pfam" id="PF13298">
    <property type="entry name" value="LigD_N"/>
    <property type="match status" value="1"/>
</dbReference>
<protein>
    <submittedName>
        <fullName evidence="4">ATP-dependent DNA ligase</fullName>
    </submittedName>
</protein>
<dbReference type="PANTHER" id="PTHR42705:SF2">
    <property type="entry name" value="BIFUNCTIONAL NON-HOMOLOGOUS END JOINING PROTEIN LIGD"/>
    <property type="match status" value="1"/>
</dbReference>
<dbReference type="Proteomes" id="UP000436483">
    <property type="component" value="Unassembled WGS sequence"/>
</dbReference>
<dbReference type="InterPro" id="IPR022272">
    <property type="entry name" value="Lipocalin_CS"/>
</dbReference>
<dbReference type="Pfam" id="PF21686">
    <property type="entry name" value="LigD_Prim-Pol"/>
    <property type="match status" value="1"/>
</dbReference>
<evidence type="ECO:0000313" key="4">
    <source>
        <dbReference type="EMBL" id="MXQ10047.1"/>
    </source>
</evidence>
<dbReference type="NCBIfam" id="TIGR02778">
    <property type="entry name" value="ligD_pol"/>
    <property type="match status" value="1"/>
</dbReference>
<evidence type="ECO:0000256" key="1">
    <source>
        <dbReference type="SAM" id="MobiDB-lite"/>
    </source>
</evidence>
<feature type="domain" description="DNA ligase D polymerase" evidence="3">
    <location>
        <begin position="252"/>
        <end position="505"/>
    </location>
</feature>
<name>A0A7X3MMY8_9HYPH</name>
<sequence>MAKLAPYRAKRDFTKTSEPEGKATRRRGSSFVVQKHDASRLHYDFRLELDGVLKSWAVAKGPSLVRGEKRLAVHVEDHPLAYGDFEGSIPAGQYGGGAVLVWDCGSWEPEGDPHKGYSEGRLTFRLDGEKLRGTWHLIRMAKRPRERQESWLLIKADDAYARTEDAPDILEEAPLSVKSGQSIEEIVPDRTAKSTKKPKAPSKGPASSPADKPASSAKRGSAAKAVEASGVTVAGIPLTHPERVLWEEQGLTKQELAEFYVGIAEWLLPHLVNRPLTLIRCPSGAQKKCFVQRHSWAGMNPAIRSTMVPDESGKLEVLTVNDIQGVVALVQSGVLELHVWGATLKDLELPDRLIFDLDPGEGVGWSQVIEGALAIRERLKVLGLESFVKTTGGKGLHVAVPLKPRTNWKDAFDFTRSFAEAMAKEEPDRYTTTSIKNERKGRIFIDYLRNNREASAVAPYSTRSRPGVPVATPIAWEELTPDLKPNGFTVQNLGQRLVALKEDPWGRIAEVDQVLPGVKRPKRSSRRRAPSPPSA</sequence>
<organism evidence="4 5">
    <name type="scientific">Microvirga makkahensis</name>
    <dbReference type="NCBI Taxonomy" id="1128670"/>
    <lineage>
        <taxon>Bacteria</taxon>
        <taxon>Pseudomonadati</taxon>
        <taxon>Pseudomonadota</taxon>
        <taxon>Alphaproteobacteria</taxon>
        <taxon>Hyphomicrobiales</taxon>
        <taxon>Methylobacteriaceae</taxon>
        <taxon>Microvirga</taxon>
    </lineage>
</organism>
<evidence type="ECO:0000259" key="2">
    <source>
        <dbReference type="Pfam" id="PF13298"/>
    </source>
</evidence>
<dbReference type="CDD" id="cd04862">
    <property type="entry name" value="PaeLigD_Pol_like"/>
    <property type="match status" value="1"/>
</dbReference>
<reference evidence="4 5" key="1">
    <citation type="submission" date="2019-12" db="EMBL/GenBank/DDBJ databases">
        <authorList>
            <person name="Yuan C.-G."/>
        </authorList>
    </citation>
    <scope>NUCLEOTIDE SEQUENCE [LARGE SCALE GENOMIC DNA]</scope>
    <source>
        <strain evidence="4 5">KCTC 23863</strain>
    </source>
</reference>
<feature type="region of interest" description="Disordered" evidence="1">
    <location>
        <begin position="516"/>
        <end position="535"/>
    </location>
</feature>
<feature type="compositionally biased region" description="Basic residues" evidence="1">
    <location>
        <begin position="519"/>
        <end position="529"/>
    </location>
</feature>
<accession>A0A7X3MMY8</accession>
<proteinExistence type="predicted"/>
<feature type="compositionally biased region" description="Low complexity" evidence="1">
    <location>
        <begin position="201"/>
        <end position="223"/>
    </location>
</feature>
<gene>
    <name evidence="4" type="ORF">GR328_00955</name>
</gene>
<dbReference type="Gene3D" id="3.90.920.10">
    <property type="entry name" value="DNA primase, PRIM domain"/>
    <property type="match status" value="1"/>
</dbReference>
<feature type="region of interest" description="Disordered" evidence="1">
    <location>
        <begin position="180"/>
        <end position="223"/>
    </location>
</feature>
<keyword evidence="5" id="KW-1185">Reference proteome</keyword>
<dbReference type="RefSeq" id="WP_160882660.1">
    <property type="nucleotide sequence ID" value="NZ_WURB01000001.1"/>
</dbReference>
<dbReference type="AlphaFoldDB" id="A0A7X3MMY8"/>
<dbReference type="InterPro" id="IPR052171">
    <property type="entry name" value="NHEJ_LigD"/>
</dbReference>
<dbReference type="NCBIfam" id="TIGR02777">
    <property type="entry name" value="LigD_PE_dom"/>
    <property type="match status" value="1"/>
</dbReference>
<comment type="caution">
    <text evidence="4">The sequence shown here is derived from an EMBL/GenBank/DDBJ whole genome shotgun (WGS) entry which is preliminary data.</text>
</comment>
<feature type="region of interest" description="Disordered" evidence="1">
    <location>
        <begin position="1"/>
        <end position="27"/>
    </location>
</feature>
<keyword evidence="4" id="KW-0436">Ligase</keyword>
<dbReference type="PANTHER" id="PTHR42705">
    <property type="entry name" value="BIFUNCTIONAL NON-HOMOLOGOUS END JOINING PROTEIN LIGD"/>
    <property type="match status" value="1"/>
</dbReference>
<dbReference type="GO" id="GO:0016874">
    <property type="term" value="F:ligase activity"/>
    <property type="evidence" value="ECO:0007669"/>
    <property type="project" value="UniProtKB-KW"/>
</dbReference>
<evidence type="ECO:0000313" key="5">
    <source>
        <dbReference type="Proteomes" id="UP000436483"/>
    </source>
</evidence>
<feature type="compositionally biased region" description="Basic and acidic residues" evidence="1">
    <location>
        <begin position="9"/>
        <end position="23"/>
    </location>
</feature>
<dbReference type="EMBL" id="WURB01000001">
    <property type="protein sequence ID" value="MXQ10047.1"/>
    <property type="molecule type" value="Genomic_DNA"/>
</dbReference>
<dbReference type="PROSITE" id="PS00213">
    <property type="entry name" value="LIPOCALIN"/>
    <property type="match status" value="1"/>
</dbReference>
<dbReference type="OrthoDB" id="9802472at2"/>
<reference evidence="4 5" key="2">
    <citation type="submission" date="2020-01" db="EMBL/GenBank/DDBJ databases">
        <title>Microvirga sp. nov., an arsenate reduction bacterium isolated from Tibet hotspring sediments.</title>
        <authorList>
            <person name="Xian W.-D."/>
            <person name="Li W.-J."/>
        </authorList>
    </citation>
    <scope>NUCLEOTIDE SEQUENCE [LARGE SCALE GENOMIC DNA]</scope>
    <source>
        <strain evidence="4 5">KCTC 23863</strain>
    </source>
</reference>
<dbReference type="InterPro" id="IPR014144">
    <property type="entry name" value="LigD_PE_domain"/>
</dbReference>